<gene>
    <name evidence="8" type="ORF">LCGC14_2089480</name>
</gene>
<feature type="transmembrane region" description="Helical" evidence="7">
    <location>
        <begin position="69"/>
        <end position="88"/>
    </location>
</feature>
<evidence type="ECO:0000256" key="7">
    <source>
        <dbReference type="SAM" id="Phobius"/>
    </source>
</evidence>
<dbReference type="AlphaFoldDB" id="A0A0F9H9X5"/>
<comment type="subcellular location">
    <subcellularLocation>
        <location evidence="1">Cell membrane</location>
        <topology evidence="1">Multi-pass membrane protein</topology>
    </subcellularLocation>
</comment>
<comment type="caution">
    <text evidence="8">The sequence shown here is derived from an EMBL/GenBank/DDBJ whole genome shotgun (WGS) entry which is preliminary data.</text>
</comment>
<dbReference type="InterPro" id="IPR052017">
    <property type="entry name" value="TSUP"/>
</dbReference>
<proteinExistence type="predicted"/>
<dbReference type="PANTHER" id="PTHR30269">
    <property type="entry name" value="TRANSMEMBRANE PROTEIN YFCA"/>
    <property type="match status" value="1"/>
</dbReference>
<evidence type="ECO:0000256" key="2">
    <source>
        <dbReference type="ARBA" id="ARBA00022448"/>
    </source>
</evidence>
<feature type="transmembrane region" description="Helical" evidence="7">
    <location>
        <begin position="46"/>
        <end position="63"/>
    </location>
</feature>
<organism evidence="8">
    <name type="scientific">marine sediment metagenome</name>
    <dbReference type="NCBI Taxonomy" id="412755"/>
    <lineage>
        <taxon>unclassified sequences</taxon>
        <taxon>metagenomes</taxon>
        <taxon>ecological metagenomes</taxon>
    </lineage>
</organism>
<name>A0A0F9H9X5_9ZZZZ</name>
<keyword evidence="3" id="KW-1003">Cell membrane</keyword>
<keyword evidence="5 7" id="KW-1133">Transmembrane helix</keyword>
<keyword evidence="6 7" id="KW-0472">Membrane</keyword>
<feature type="transmembrane region" description="Helical" evidence="7">
    <location>
        <begin position="165"/>
        <end position="184"/>
    </location>
</feature>
<evidence type="ECO:0000256" key="4">
    <source>
        <dbReference type="ARBA" id="ARBA00022692"/>
    </source>
</evidence>
<sequence length="225" mass="24939">MLMIPVLSLMLGPQVVAPAISLGAFLASPSRAWLFRTHINWSVSRWLIPGSLVGAILGAWAFTQISAQWIQVLLGLFLISTVFQYQFGKSKRSFVMKRRWFFPLGLSVSFISGVVGGTGPVHNPFMLNYGLEKEQLVATKAINSLIMQLTKLIAYTGFGAMTLEIGTYGLVIGIGGSIGAWIASNHLKNINPGRFRLYTLILIPNYRECRDEGKSVRRCLVYLVR</sequence>
<dbReference type="EMBL" id="LAZR01025417">
    <property type="protein sequence ID" value="KKL71982.1"/>
    <property type="molecule type" value="Genomic_DNA"/>
</dbReference>
<evidence type="ECO:0008006" key="9">
    <source>
        <dbReference type="Google" id="ProtNLM"/>
    </source>
</evidence>
<accession>A0A0F9H9X5</accession>
<dbReference type="Pfam" id="PF01925">
    <property type="entry name" value="TauE"/>
    <property type="match status" value="1"/>
</dbReference>
<protein>
    <recommendedName>
        <fullName evidence="9">Membrane transporter protein</fullName>
    </recommendedName>
</protein>
<evidence type="ECO:0000313" key="8">
    <source>
        <dbReference type="EMBL" id="KKL71982.1"/>
    </source>
</evidence>
<feature type="transmembrane region" description="Helical" evidence="7">
    <location>
        <begin position="100"/>
        <end position="121"/>
    </location>
</feature>
<keyword evidence="4 7" id="KW-0812">Transmembrane</keyword>
<evidence type="ECO:0000256" key="3">
    <source>
        <dbReference type="ARBA" id="ARBA00022475"/>
    </source>
</evidence>
<keyword evidence="2" id="KW-0813">Transport</keyword>
<dbReference type="PANTHER" id="PTHR30269:SF37">
    <property type="entry name" value="MEMBRANE TRANSPORTER PROTEIN"/>
    <property type="match status" value="1"/>
</dbReference>
<dbReference type="GO" id="GO:0005886">
    <property type="term" value="C:plasma membrane"/>
    <property type="evidence" value="ECO:0007669"/>
    <property type="project" value="UniProtKB-SubCell"/>
</dbReference>
<feature type="transmembrane region" description="Helical" evidence="7">
    <location>
        <begin position="15"/>
        <end position="34"/>
    </location>
</feature>
<reference evidence="8" key="1">
    <citation type="journal article" date="2015" name="Nature">
        <title>Complex archaea that bridge the gap between prokaryotes and eukaryotes.</title>
        <authorList>
            <person name="Spang A."/>
            <person name="Saw J.H."/>
            <person name="Jorgensen S.L."/>
            <person name="Zaremba-Niedzwiedzka K."/>
            <person name="Martijn J."/>
            <person name="Lind A.E."/>
            <person name="van Eijk R."/>
            <person name="Schleper C."/>
            <person name="Guy L."/>
            <person name="Ettema T.J."/>
        </authorList>
    </citation>
    <scope>NUCLEOTIDE SEQUENCE</scope>
</reference>
<dbReference type="InterPro" id="IPR002781">
    <property type="entry name" value="TM_pro_TauE-like"/>
</dbReference>
<evidence type="ECO:0000256" key="6">
    <source>
        <dbReference type="ARBA" id="ARBA00023136"/>
    </source>
</evidence>
<evidence type="ECO:0000256" key="5">
    <source>
        <dbReference type="ARBA" id="ARBA00022989"/>
    </source>
</evidence>
<evidence type="ECO:0000256" key="1">
    <source>
        <dbReference type="ARBA" id="ARBA00004651"/>
    </source>
</evidence>